<feature type="active site" evidence="9">
    <location>
        <position position="27"/>
    </location>
</feature>
<dbReference type="EC" id="6.3.3.3" evidence="9"/>
<evidence type="ECO:0000256" key="9">
    <source>
        <dbReference type="HAMAP-Rule" id="MF_00336"/>
    </source>
</evidence>
<dbReference type="GO" id="GO:0005829">
    <property type="term" value="C:cytosol"/>
    <property type="evidence" value="ECO:0007669"/>
    <property type="project" value="TreeGrafter"/>
</dbReference>
<proteinExistence type="inferred from homology"/>
<dbReference type="InterPro" id="IPR004472">
    <property type="entry name" value="DTB_synth_BioD"/>
</dbReference>
<evidence type="ECO:0000256" key="3">
    <source>
        <dbReference type="ARBA" id="ARBA00022723"/>
    </source>
</evidence>
<feature type="binding site" evidence="9">
    <location>
        <position position="41"/>
    </location>
    <ligand>
        <name>ATP</name>
        <dbReference type="ChEBI" id="CHEBI:30616"/>
    </ligand>
</feature>
<feature type="binding site" evidence="9">
    <location>
        <begin position="192"/>
        <end position="194"/>
    </location>
    <ligand>
        <name>ATP</name>
        <dbReference type="ChEBI" id="CHEBI:30616"/>
    </ligand>
</feature>
<dbReference type="AlphaFoldDB" id="Q8DMB5"/>
<evidence type="ECO:0000256" key="7">
    <source>
        <dbReference type="ARBA" id="ARBA00022842"/>
    </source>
</evidence>
<feature type="binding site" evidence="9">
    <location>
        <position position="31"/>
    </location>
    <ligand>
        <name>substrate</name>
    </ligand>
</feature>
<dbReference type="GO" id="GO:0004141">
    <property type="term" value="F:dethiobiotin synthase activity"/>
    <property type="evidence" value="ECO:0007669"/>
    <property type="project" value="UniProtKB-UniRule"/>
</dbReference>
<evidence type="ECO:0000313" key="11">
    <source>
        <dbReference type="Proteomes" id="UP000000440"/>
    </source>
</evidence>
<evidence type="ECO:0000256" key="6">
    <source>
        <dbReference type="ARBA" id="ARBA00022840"/>
    </source>
</evidence>
<feature type="binding site" evidence="9">
    <location>
        <begin position="160"/>
        <end position="161"/>
    </location>
    <ligand>
        <name>ATP</name>
        <dbReference type="ChEBI" id="CHEBI:30616"/>
    </ligand>
</feature>
<keyword evidence="7 9" id="KW-0460">Magnesium</keyword>
<evidence type="ECO:0000256" key="1">
    <source>
        <dbReference type="ARBA" id="ARBA00022490"/>
    </source>
</evidence>
<dbReference type="eggNOG" id="COG0132">
    <property type="taxonomic scope" value="Bacteria"/>
</dbReference>
<dbReference type="Gene3D" id="3.40.50.300">
    <property type="entry name" value="P-loop containing nucleotide triphosphate hydrolases"/>
    <property type="match status" value="1"/>
</dbReference>
<comment type="subcellular location">
    <subcellularLocation>
        <location evidence="9">Cytoplasm</location>
    </subcellularLocation>
</comment>
<dbReference type="GO" id="GO:0009102">
    <property type="term" value="P:biotin biosynthetic process"/>
    <property type="evidence" value="ECO:0007669"/>
    <property type="project" value="UniProtKB-UniRule"/>
</dbReference>
<evidence type="ECO:0000256" key="4">
    <source>
        <dbReference type="ARBA" id="ARBA00022741"/>
    </source>
</evidence>
<dbReference type="SUPFAM" id="SSF52540">
    <property type="entry name" value="P-loop containing nucleoside triphosphate hydrolases"/>
    <property type="match status" value="1"/>
</dbReference>
<protein>
    <recommendedName>
        <fullName evidence="9">ATP-dependent dethiobiotin synthetase BioD</fullName>
        <ecNumber evidence="9">6.3.3.3</ecNumber>
    </recommendedName>
    <alternativeName>
        <fullName evidence="9">DTB synthetase</fullName>
        <shortName evidence="9">DTBS</shortName>
    </alternativeName>
    <alternativeName>
        <fullName evidence="9">Dethiobiotin synthase</fullName>
    </alternativeName>
</protein>
<dbReference type="PATRIC" id="fig|197221.4.peg.212"/>
<keyword evidence="2 9" id="KW-0436">Ligase</keyword>
<dbReference type="EMBL" id="BA000039">
    <property type="protein sequence ID" value="BAC07759.1"/>
    <property type="molecule type" value="Genomic_DNA"/>
</dbReference>
<dbReference type="Pfam" id="PF13500">
    <property type="entry name" value="AAA_26"/>
    <property type="match status" value="1"/>
</dbReference>
<dbReference type="PIRSF" id="PIRSF006755">
    <property type="entry name" value="DTB_synth"/>
    <property type="match status" value="1"/>
</dbReference>
<feature type="binding site" evidence="9">
    <location>
        <position position="41"/>
    </location>
    <ligand>
        <name>Mg(2+)</name>
        <dbReference type="ChEBI" id="CHEBI:18420"/>
    </ligand>
</feature>
<dbReference type="Proteomes" id="UP000000440">
    <property type="component" value="Chromosome"/>
</dbReference>
<dbReference type="PANTHER" id="PTHR43210:SF2">
    <property type="entry name" value="ATP-DEPENDENT DETHIOBIOTIN SYNTHETASE BIOD 2"/>
    <property type="match status" value="1"/>
</dbReference>
<feature type="binding site" evidence="9">
    <location>
        <begin position="100"/>
        <end position="103"/>
    </location>
    <ligand>
        <name>ATP</name>
        <dbReference type="ChEBI" id="CHEBI:30616"/>
    </ligand>
</feature>
<sequence>MGKTMITRALWSYAHRYRPQERWGILKPMQSGTAVEIGDGDYYCQTLPLEQTPREVCPLSFAAPLAPPIAAQLENRRIDLAPLWQTYQQLQERFDYLLVEGIGGLGSPITWEWTVADLAAAWKLPIVLVATVRLGAIAQIVANIALARQYQLVIRGLILNCVSPCSDAEIEQWTPPVFLSRFTQVPVLGVLPYGQHSNEQLAAMVAEWPLDLLWR</sequence>
<evidence type="ECO:0000256" key="2">
    <source>
        <dbReference type="ARBA" id="ARBA00022598"/>
    </source>
</evidence>
<feature type="binding site" evidence="9">
    <location>
        <position position="199"/>
    </location>
    <ligand>
        <name>ATP</name>
        <dbReference type="ChEBI" id="CHEBI:30616"/>
    </ligand>
</feature>
<organism evidence="10 11">
    <name type="scientific">Thermosynechococcus vestitus (strain NIES-2133 / IAM M-273 / BP-1)</name>
    <dbReference type="NCBI Taxonomy" id="197221"/>
    <lineage>
        <taxon>Bacteria</taxon>
        <taxon>Bacillati</taxon>
        <taxon>Cyanobacteriota</taxon>
        <taxon>Cyanophyceae</taxon>
        <taxon>Acaryochloridales</taxon>
        <taxon>Thermosynechococcaceae</taxon>
        <taxon>Thermosynechococcus</taxon>
    </lineage>
</organism>
<evidence type="ECO:0000256" key="5">
    <source>
        <dbReference type="ARBA" id="ARBA00022756"/>
    </source>
</evidence>
<feature type="binding site" evidence="9">
    <location>
        <position position="100"/>
    </location>
    <ligand>
        <name>Mg(2+)</name>
        <dbReference type="ChEBI" id="CHEBI:18420"/>
    </ligand>
</feature>
<evidence type="ECO:0000313" key="10">
    <source>
        <dbReference type="EMBL" id="BAC07759.1"/>
    </source>
</evidence>
<comment type="catalytic activity">
    <reaction evidence="9">
        <text>(7R,8S)-7,8-diammoniononanoate + CO2 + ATP = (4R,5S)-dethiobiotin + ADP + phosphate + 3 H(+)</text>
        <dbReference type="Rhea" id="RHEA:15805"/>
        <dbReference type="ChEBI" id="CHEBI:15378"/>
        <dbReference type="ChEBI" id="CHEBI:16526"/>
        <dbReference type="ChEBI" id="CHEBI:30616"/>
        <dbReference type="ChEBI" id="CHEBI:43474"/>
        <dbReference type="ChEBI" id="CHEBI:149469"/>
        <dbReference type="ChEBI" id="CHEBI:149473"/>
        <dbReference type="ChEBI" id="CHEBI:456216"/>
        <dbReference type="EC" id="6.3.3.3"/>
    </reaction>
</comment>
<comment type="subunit">
    <text evidence="9">Homodimer.</text>
</comment>
<keyword evidence="11" id="KW-1185">Reference proteome</keyword>
<keyword evidence="6 9" id="KW-0067">ATP-binding</keyword>
<comment type="cofactor">
    <cofactor evidence="9">
        <name>Mg(2+)</name>
        <dbReference type="ChEBI" id="CHEBI:18420"/>
    </cofactor>
</comment>
<keyword evidence="3 9" id="KW-0479">Metal-binding</keyword>
<dbReference type="KEGG" id="tel:tlr0206"/>
<comment type="catalytic activity">
    <reaction evidence="8">
        <text>(7R,8S)-8-amino-7-(carboxyamino)nonanoate + ATP = (4R,5S)-dethiobiotin + ADP + phosphate + H(+)</text>
        <dbReference type="Rhea" id="RHEA:63684"/>
        <dbReference type="ChEBI" id="CHEBI:15378"/>
        <dbReference type="ChEBI" id="CHEBI:30616"/>
        <dbReference type="ChEBI" id="CHEBI:43474"/>
        <dbReference type="ChEBI" id="CHEBI:149470"/>
        <dbReference type="ChEBI" id="CHEBI:149473"/>
        <dbReference type="ChEBI" id="CHEBI:456216"/>
    </reaction>
</comment>
<accession>Q8DMB5</accession>
<dbReference type="NCBIfam" id="TIGR00347">
    <property type="entry name" value="bioD"/>
    <property type="match status" value="1"/>
</dbReference>
<comment type="function">
    <text evidence="9">Catalyzes a mechanistically unusual reaction, the ATP-dependent insertion of CO2 between the N7 and N8 nitrogen atoms of 7,8-diaminopelargonic acid (DAPA, also called 7,8-diammoniononanoate) to form a ureido ring.</text>
</comment>
<evidence type="ECO:0000256" key="8">
    <source>
        <dbReference type="ARBA" id="ARBA00047386"/>
    </source>
</evidence>
<keyword evidence="5 9" id="KW-0093">Biotin biosynthesis</keyword>
<dbReference type="EnsemblBacteria" id="BAC07759">
    <property type="protein sequence ID" value="BAC07759"/>
    <property type="gene ID" value="BAC07759"/>
</dbReference>
<feature type="binding site" evidence="9">
    <location>
        <position position="4"/>
    </location>
    <ligand>
        <name>Mg(2+)</name>
        <dbReference type="ChEBI" id="CHEBI:18420"/>
    </ligand>
</feature>
<dbReference type="GO" id="GO:0005524">
    <property type="term" value="F:ATP binding"/>
    <property type="evidence" value="ECO:0007669"/>
    <property type="project" value="UniProtKB-UniRule"/>
</dbReference>
<dbReference type="UniPathway" id="UPA00078">
    <property type="reaction ID" value="UER00161"/>
</dbReference>
<comment type="similarity">
    <text evidence="9">Belongs to the dethiobiotin synthetase family.</text>
</comment>
<keyword evidence="1 9" id="KW-0963">Cytoplasm</keyword>
<dbReference type="PANTHER" id="PTHR43210">
    <property type="entry name" value="DETHIOBIOTIN SYNTHETASE"/>
    <property type="match status" value="1"/>
</dbReference>
<dbReference type="CDD" id="cd03109">
    <property type="entry name" value="DTBS"/>
    <property type="match status" value="1"/>
</dbReference>
<dbReference type="GO" id="GO:0000287">
    <property type="term" value="F:magnesium ion binding"/>
    <property type="evidence" value="ECO:0007669"/>
    <property type="project" value="UniProtKB-UniRule"/>
</dbReference>
<dbReference type="InterPro" id="IPR027417">
    <property type="entry name" value="P-loop_NTPase"/>
</dbReference>
<dbReference type="HAMAP" id="MF_00336">
    <property type="entry name" value="BioD"/>
    <property type="match status" value="1"/>
</dbReference>
<dbReference type="STRING" id="197221.gene:10746787"/>
<reference evidence="10 11" key="1">
    <citation type="journal article" date="2002" name="DNA Res.">
        <title>Complete genome structure of the thermophilic cyanobacterium Thermosynechococcus elongatus BP-1.</title>
        <authorList>
            <person name="Nakamura Y."/>
            <person name="Kaneko T."/>
            <person name="Sato S."/>
            <person name="Ikeuchi M."/>
            <person name="Katoh H."/>
            <person name="Sasamoto S."/>
            <person name="Watanabe A."/>
            <person name="Iriguchi M."/>
            <person name="Kawashima K."/>
            <person name="Kimura T."/>
            <person name="Kishida Y."/>
            <person name="Kiyokawa C."/>
            <person name="Kohara M."/>
            <person name="Matsumoto M."/>
            <person name="Matsuno A."/>
            <person name="Nakazaki N."/>
            <person name="Shimpo S."/>
            <person name="Sugimoto M."/>
            <person name="Takeuchi C."/>
            <person name="Yamada M."/>
            <person name="Tabata S."/>
        </authorList>
    </citation>
    <scope>NUCLEOTIDE SEQUENCE [LARGE SCALE GENOMIC DNA]</scope>
    <source>
        <strain evidence="11">IAM M-273 / NIES-2133 / BP-1</strain>
    </source>
</reference>
<gene>
    <name evidence="9" type="primary">bioD</name>
    <name evidence="10" type="ordered locus">tlr0206</name>
</gene>
<comment type="pathway">
    <text evidence="9">Cofactor biosynthesis; biotin biosynthesis; biotin from 7,8-diaminononanoate: step 1/2.</text>
</comment>
<comment type="caution">
    <text evidence="9">Lacks conserved residue(s) required for the propagation of feature annotation.</text>
</comment>
<keyword evidence="4 9" id="KW-0547">Nucleotide-binding</keyword>
<name>Q8DMB5_THEVB</name>